<evidence type="ECO:0000256" key="1">
    <source>
        <dbReference type="SAM" id="Phobius"/>
    </source>
</evidence>
<feature type="domain" description="Transglycosylase SLT" evidence="2">
    <location>
        <begin position="186"/>
        <end position="230"/>
    </location>
</feature>
<dbReference type="Proteomes" id="UP000004840">
    <property type="component" value="Unassembled WGS sequence"/>
</dbReference>
<dbReference type="Gene3D" id="1.10.530.10">
    <property type="match status" value="1"/>
</dbReference>
<name>G7HYM3_9CORY</name>
<keyword evidence="1" id="KW-0472">Membrane</keyword>
<keyword evidence="1" id="KW-1133">Transmembrane helix</keyword>
<dbReference type="GO" id="GO:0008933">
    <property type="term" value="F:peptidoglycan lytic transglycosylase activity"/>
    <property type="evidence" value="ECO:0007669"/>
    <property type="project" value="TreeGrafter"/>
</dbReference>
<dbReference type="AlphaFoldDB" id="G7HYM3"/>
<protein>
    <recommendedName>
        <fullName evidence="2">Transglycosylase SLT domain-containing protein</fullName>
    </recommendedName>
</protein>
<evidence type="ECO:0000313" key="3">
    <source>
        <dbReference type="EMBL" id="CCE55288.1"/>
    </source>
</evidence>
<proteinExistence type="predicted"/>
<dbReference type="CDD" id="cd13399">
    <property type="entry name" value="Slt35-like"/>
    <property type="match status" value="1"/>
</dbReference>
<dbReference type="InterPro" id="IPR023346">
    <property type="entry name" value="Lysozyme-like_dom_sf"/>
</dbReference>
<accession>G7HYM3</accession>
<dbReference type="PANTHER" id="PTHR30163">
    <property type="entry name" value="MEMBRANE-BOUND LYTIC MUREIN TRANSGLYCOSYLASE B"/>
    <property type="match status" value="1"/>
</dbReference>
<dbReference type="GO" id="GO:0009253">
    <property type="term" value="P:peptidoglycan catabolic process"/>
    <property type="evidence" value="ECO:0007669"/>
    <property type="project" value="TreeGrafter"/>
</dbReference>
<dbReference type="InterPro" id="IPR031304">
    <property type="entry name" value="SLT_2"/>
</dbReference>
<gene>
    <name evidence="3" type="ORF">CCAS_08915</name>
</gene>
<dbReference type="PANTHER" id="PTHR30163:SF8">
    <property type="entry name" value="LYTIC MUREIN TRANSGLYCOSYLASE"/>
    <property type="match status" value="1"/>
</dbReference>
<evidence type="ECO:0000313" key="4">
    <source>
        <dbReference type="Proteomes" id="UP000004840"/>
    </source>
</evidence>
<organism evidence="3 4">
    <name type="scientific">Corynebacterium casei UCMA 3821</name>
    <dbReference type="NCBI Taxonomy" id="1110505"/>
    <lineage>
        <taxon>Bacteria</taxon>
        <taxon>Bacillati</taxon>
        <taxon>Actinomycetota</taxon>
        <taxon>Actinomycetes</taxon>
        <taxon>Mycobacteriales</taxon>
        <taxon>Corynebacteriaceae</taxon>
        <taxon>Corynebacterium</taxon>
    </lineage>
</organism>
<evidence type="ECO:0000259" key="2">
    <source>
        <dbReference type="Pfam" id="PF13406"/>
    </source>
</evidence>
<reference evidence="3 4" key="1">
    <citation type="journal article" date="2012" name="J. Bacteriol.">
        <title>Genome Sequence of Corynebacterium casei UCMA 3821, Isolated from a Smear-Ripened Cheese.</title>
        <authorList>
            <person name="Monnet C."/>
            <person name="Loux V."/>
            <person name="Bento P."/>
            <person name="Gibrat J.F."/>
            <person name="Straub C."/>
            <person name="Bonnarme P."/>
            <person name="Landaud S."/>
            <person name="Irlinger F."/>
        </authorList>
    </citation>
    <scope>NUCLEOTIDE SEQUENCE [LARGE SCALE GENOMIC DNA]</scope>
    <source>
        <strain evidence="3 4">UCMA 3821</strain>
    </source>
</reference>
<dbReference type="Pfam" id="PF13406">
    <property type="entry name" value="SLT_2"/>
    <property type="match status" value="1"/>
</dbReference>
<comment type="caution">
    <text evidence="3">The sequence shown here is derived from an EMBL/GenBank/DDBJ whole genome shotgun (WGS) entry which is preliminary data.</text>
</comment>
<dbReference type="RefSeq" id="WP_006822764.1">
    <property type="nucleotide sequence ID" value="NZ_CAFW01000079.1"/>
</dbReference>
<sequence>MTNKSQRRLVKGCGCSAVLAIILVGGILIWLASVVFDGLGYRPSVPGRTLQPVPEDVPPTAPAEVAEIDVNAAGRTADRLTYWAEDLANQTDIDPQALRAYGNAELIAKQAWPECNLRWNTLAGIGWVETRHGTYNGNFFKPSHLDENGYATPPIIGIPLDGSNNTAEIRDTDGGEFDNDTEFDRAVGPMQFIPESWARYGRDADGDNYPNPQQIDDAALSSANLLCSNGRDLSTEQDWLEAIYAYNYSQDYVSRVASAANSYAIGQPASS</sequence>
<dbReference type="EMBL" id="CAFW01000079">
    <property type="protein sequence ID" value="CCE55288.1"/>
    <property type="molecule type" value="Genomic_DNA"/>
</dbReference>
<keyword evidence="1" id="KW-0812">Transmembrane</keyword>
<dbReference type="SUPFAM" id="SSF53955">
    <property type="entry name" value="Lysozyme-like"/>
    <property type="match status" value="1"/>
</dbReference>
<feature type="transmembrane region" description="Helical" evidence="1">
    <location>
        <begin position="12"/>
        <end position="36"/>
    </location>
</feature>
<dbReference type="InterPro" id="IPR043426">
    <property type="entry name" value="MltB-like"/>
</dbReference>